<reference evidence="1" key="1">
    <citation type="submission" date="2020-04" db="EMBL/GenBank/DDBJ databases">
        <authorList>
            <person name="Chiriac C."/>
            <person name="Salcher M."/>
            <person name="Ghai R."/>
            <person name="Kavagutti S V."/>
        </authorList>
    </citation>
    <scope>NUCLEOTIDE SEQUENCE</scope>
</reference>
<proteinExistence type="predicted"/>
<gene>
    <name evidence="1" type="ORF">UFOVP114_20</name>
</gene>
<name>A0A6J5L4Z1_9CAUD</name>
<evidence type="ECO:0000313" key="1">
    <source>
        <dbReference type="EMBL" id="CAB4128267.1"/>
    </source>
</evidence>
<sequence>MIWTEQMAEGKPRWKCTCNVCCSTFDDGDEVQESKFGLVHAGCADALDAATDVQADMPDEHMARWAFESLNS</sequence>
<organism evidence="1">
    <name type="scientific">uncultured Caudovirales phage</name>
    <dbReference type="NCBI Taxonomy" id="2100421"/>
    <lineage>
        <taxon>Viruses</taxon>
        <taxon>Duplodnaviria</taxon>
        <taxon>Heunggongvirae</taxon>
        <taxon>Uroviricota</taxon>
        <taxon>Caudoviricetes</taxon>
        <taxon>Peduoviridae</taxon>
        <taxon>Maltschvirus</taxon>
        <taxon>Maltschvirus maltsch</taxon>
    </lineage>
</organism>
<accession>A0A6J5L4Z1</accession>
<dbReference type="EMBL" id="LR796230">
    <property type="protein sequence ID" value="CAB4128267.1"/>
    <property type="molecule type" value="Genomic_DNA"/>
</dbReference>
<protein>
    <submittedName>
        <fullName evidence="1">Uncharacterized protein</fullName>
    </submittedName>
</protein>